<proteinExistence type="predicted"/>
<dbReference type="AlphaFoldDB" id="A0A485KP11"/>
<evidence type="ECO:0000313" key="2">
    <source>
        <dbReference type="EMBL" id="VFT86597.1"/>
    </source>
</evidence>
<gene>
    <name evidence="2" type="primary">Aste57867_9718</name>
    <name evidence="1" type="ORF">As57867_009680</name>
    <name evidence="2" type="ORF">ASTE57867_9718</name>
</gene>
<evidence type="ECO:0000313" key="1">
    <source>
        <dbReference type="EMBL" id="KAF0699727.1"/>
    </source>
</evidence>
<evidence type="ECO:0000313" key="3">
    <source>
        <dbReference type="Proteomes" id="UP000332933"/>
    </source>
</evidence>
<dbReference type="OrthoDB" id="80635at2759"/>
<accession>A0A485KP11</accession>
<reference evidence="1" key="2">
    <citation type="submission" date="2019-06" db="EMBL/GenBank/DDBJ databases">
        <title>Genomics analysis of Aphanomyces spp. identifies a new class of oomycete effector associated with host adaptation.</title>
        <authorList>
            <person name="Gaulin E."/>
        </authorList>
    </citation>
    <scope>NUCLEOTIDE SEQUENCE</scope>
    <source>
        <strain evidence="1">CBS 578.67</strain>
    </source>
</reference>
<reference evidence="2 3" key="1">
    <citation type="submission" date="2019-03" db="EMBL/GenBank/DDBJ databases">
        <authorList>
            <person name="Gaulin E."/>
            <person name="Dumas B."/>
        </authorList>
    </citation>
    <scope>NUCLEOTIDE SEQUENCE [LARGE SCALE GENOMIC DNA]</scope>
    <source>
        <strain evidence="2">CBS 568.67</strain>
    </source>
</reference>
<dbReference type="EMBL" id="CAADRA010005179">
    <property type="protein sequence ID" value="VFT86597.1"/>
    <property type="molecule type" value="Genomic_DNA"/>
</dbReference>
<name>A0A485KP11_9STRA</name>
<dbReference type="EMBL" id="VJMH01005158">
    <property type="protein sequence ID" value="KAF0699727.1"/>
    <property type="molecule type" value="Genomic_DNA"/>
</dbReference>
<sequence>MQGLDDANVHALRLKYRQDKVKARRKRADESAALDRQIAELQQRLVEMRRRRVGLLSWQDVSVALRDELIQVSFENTSLSRQVNKQRAVAEALGRWVRRVAQEPVATISLGSNNTWQHSTLLLASDTTSRVLAMQWILQQMHVHTDRALALSPTPHLHEPAAGAWTEDVRAVVAADQDDAMAIHYRTHGTLVLPCGLQAASDFLWFDNPNLLPTCDKMYVDDNVMYVREGASKGAIRLVGHILYGRQLDADRAVHVSRSIVCDEQHPLEETEWTVPTLDWFVLERINDHQTRLRYVTQGHPPSHPDRGLAPFTHFNLDRSERGHLTRMVHMIEFYHRGFHDRLQELCRVARKGTVSVWHVQ</sequence>
<dbReference type="Proteomes" id="UP000332933">
    <property type="component" value="Unassembled WGS sequence"/>
</dbReference>
<organism evidence="2 3">
    <name type="scientific">Aphanomyces stellatus</name>
    <dbReference type="NCBI Taxonomy" id="120398"/>
    <lineage>
        <taxon>Eukaryota</taxon>
        <taxon>Sar</taxon>
        <taxon>Stramenopiles</taxon>
        <taxon>Oomycota</taxon>
        <taxon>Saprolegniomycetes</taxon>
        <taxon>Saprolegniales</taxon>
        <taxon>Verrucalvaceae</taxon>
        <taxon>Aphanomyces</taxon>
    </lineage>
</organism>
<protein>
    <submittedName>
        <fullName evidence="2">Aste57867_9718 protein</fullName>
    </submittedName>
</protein>
<keyword evidence="3" id="KW-1185">Reference proteome</keyword>